<dbReference type="EMBL" id="NOUW01000041">
    <property type="protein sequence ID" value="PDX88313.1"/>
    <property type="molecule type" value="Genomic_DNA"/>
</dbReference>
<comment type="subunit">
    <text evidence="12">Homodimer or homotetramer.</text>
</comment>
<evidence type="ECO:0000259" key="13">
    <source>
        <dbReference type="Pfam" id="PF00365"/>
    </source>
</evidence>
<dbReference type="Pfam" id="PF00365">
    <property type="entry name" value="PFK"/>
    <property type="match status" value="1"/>
</dbReference>
<gene>
    <name evidence="12" type="primary">pfkA</name>
    <name evidence="14" type="ORF">CHR61_13725</name>
    <name evidence="15" type="ORF">DWZ89_12240</name>
</gene>
<feature type="binding site" evidence="12">
    <location>
        <position position="319"/>
    </location>
    <ligand>
        <name>substrate</name>
        <note>ligand shared between dimeric partners</note>
    </ligand>
</feature>
<evidence type="ECO:0000313" key="14">
    <source>
        <dbReference type="EMBL" id="PDX88313.1"/>
    </source>
</evidence>
<dbReference type="Gene3D" id="3.40.50.460">
    <property type="entry name" value="Phosphofructokinase domain"/>
    <property type="match status" value="1"/>
</dbReference>
<dbReference type="InterPro" id="IPR015912">
    <property type="entry name" value="Phosphofructokinase_CS"/>
</dbReference>
<dbReference type="GO" id="GO:0005524">
    <property type="term" value="F:ATP binding"/>
    <property type="evidence" value="ECO:0007669"/>
    <property type="project" value="UniProtKB-KW"/>
</dbReference>
<comment type="pathway">
    <text evidence="3 12">Carbohydrate degradation; glycolysis; D-glyceraldehyde 3-phosphate and glycerone phosphate from D-glucose: step 3/4.</text>
</comment>
<feature type="binding site" evidence="12">
    <location>
        <position position="54"/>
    </location>
    <ligand>
        <name>ATP</name>
        <dbReference type="ChEBI" id="CHEBI:30616"/>
    </ligand>
</feature>
<dbReference type="EMBL" id="QVEQ01000015">
    <property type="protein sequence ID" value="RGB68629.1"/>
    <property type="molecule type" value="Genomic_DNA"/>
</dbReference>
<dbReference type="NCBIfam" id="NF002872">
    <property type="entry name" value="PRK03202.1"/>
    <property type="match status" value="1"/>
</dbReference>
<dbReference type="UniPathway" id="UPA00109">
    <property type="reaction ID" value="UER00182"/>
</dbReference>
<name>A0A2A7BAA8_9FIRM</name>
<proteinExistence type="inferred from homology"/>
<comment type="catalytic activity">
    <reaction evidence="12">
        <text>beta-D-fructose 6-phosphate + ATP = beta-D-fructose 1,6-bisphosphate + ADP + H(+)</text>
        <dbReference type="Rhea" id="RHEA:16109"/>
        <dbReference type="ChEBI" id="CHEBI:15378"/>
        <dbReference type="ChEBI" id="CHEBI:30616"/>
        <dbReference type="ChEBI" id="CHEBI:32966"/>
        <dbReference type="ChEBI" id="CHEBI:57634"/>
        <dbReference type="ChEBI" id="CHEBI:456216"/>
        <dbReference type="EC" id="2.7.1.11"/>
    </reaction>
</comment>
<feature type="domain" description="Phosphofructokinase" evidence="13">
    <location>
        <begin position="46"/>
        <end position="350"/>
    </location>
</feature>
<dbReference type="FunFam" id="3.40.50.460:FF:000002">
    <property type="entry name" value="ATP-dependent 6-phosphofructokinase"/>
    <property type="match status" value="1"/>
</dbReference>
<feature type="binding site" evidence="12">
    <location>
        <position position="156"/>
    </location>
    <ligand>
        <name>Mg(2+)</name>
        <dbReference type="ChEBI" id="CHEBI:18420"/>
        <note>catalytic</note>
    </ligand>
</feature>
<dbReference type="Gene3D" id="3.40.50.450">
    <property type="match status" value="1"/>
</dbReference>
<dbReference type="GO" id="GO:0048029">
    <property type="term" value="F:monosaccharide binding"/>
    <property type="evidence" value="ECO:0007669"/>
    <property type="project" value="TreeGrafter"/>
</dbReference>
<evidence type="ECO:0000256" key="6">
    <source>
        <dbReference type="ARBA" id="ARBA00022723"/>
    </source>
</evidence>
<dbReference type="PANTHER" id="PTHR13697:SF52">
    <property type="entry name" value="ATP-DEPENDENT 6-PHOSPHOFRUCTOKINASE 3"/>
    <property type="match status" value="1"/>
</dbReference>
<dbReference type="GO" id="GO:0006002">
    <property type="term" value="P:fructose 6-phosphate metabolic process"/>
    <property type="evidence" value="ECO:0007669"/>
    <property type="project" value="InterPro"/>
</dbReference>
<dbReference type="InterPro" id="IPR022953">
    <property type="entry name" value="ATP_PFK"/>
</dbReference>
<evidence type="ECO:0000256" key="2">
    <source>
        <dbReference type="ARBA" id="ARBA00004496"/>
    </source>
</evidence>
<comment type="cofactor">
    <cofactor evidence="1 12">
        <name>Mg(2+)</name>
        <dbReference type="ChEBI" id="CHEBI:18420"/>
    </cofactor>
</comment>
<evidence type="ECO:0000256" key="4">
    <source>
        <dbReference type="ARBA" id="ARBA00022490"/>
    </source>
</evidence>
<feature type="binding site" description="in other chain" evidence="12">
    <location>
        <position position="275"/>
    </location>
    <ligand>
        <name>substrate</name>
        <note>ligand shared between dimeric partners</note>
    </ligand>
</feature>
<dbReference type="InterPro" id="IPR000023">
    <property type="entry name" value="Phosphofructokinase_dom"/>
</dbReference>
<evidence type="ECO:0000256" key="5">
    <source>
        <dbReference type="ARBA" id="ARBA00022679"/>
    </source>
</evidence>
<comment type="caution">
    <text evidence="12">Lacks conserved residue(s) required for the propagation of feature annotation.</text>
</comment>
<evidence type="ECO:0000256" key="11">
    <source>
        <dbReference type="ARBA" id="ARBA00023152"/>
    </source>
</evidence>
<dbReference type="Proteomes" id="UP000261140">
    <property type="component" value="Unassembled WGS sequence"/>
</dbReference>
<evidence type="ECO:0000256" key="12">
    <source>
        <dbReference type="HAMAP-Rule" id="MF_01976"/>
    </source>
</evidence>
<keyword evidence="6 12" id="KW-0479">Metal-binding</keyword>
<evidence type="ECO:0000313" key="15">
    <source>
        <dbReference type="EMBL" id="RGB68629.1"/>
    </source>
</evidence>
<evidence type="ECO:0000256" key="9">
    <source>
        <dbReference type="ARBA" id="ARBA00022840"/>
    </source>
</evidence>
<dbReference type="GO" id="GO:0005945">
    <property type="term" value="C:6-phosphofructokinase complex"/>
    <property type="evidence" value="ECO:0007669"/>
    <property type="project" value="TreeGrafter"/>
</dbReference>
<dbReference type="GO" id="GO:0030388">
    <property type="term" value="P:fructose 1,6-bisphosphate metabolic process"/>
    <property type="evidence" value="ECO:0007669"/>
    <property type="project" value="TreeGrafter"/>
</dbReference>
<feature type="site" description="Important for substrate specificity; cannot use PPi as phosphoryl donor" evidence="12">
    <location>
        <position position="157"/>
    </location>
</feature>
<dbReference type="PRINTS" id="PR00476">
    <property type="entry name" value="PHFRCTKINASE"/>
</dbReference>
<evidence type="ECO:0000256" key="3">
    <source>
        <dbReference type="ARBA" id="ARBA00004679"/>
    </source>
</evidence>
<dbReference type="HAMAP" id="MF_01976">
    <property type="entry name" value="Phosphofructokinase_III"/>
    <property type="match status" value="1"/>
</dbReference>
<dbReference type="PANTHER" id="PTHR13697">
    <property type="entry name" value="PHOSPHOFRUCTOKINASE"/>
    <property type="match status" value="1"/>
</dbReference>
<dbReference type="InterPro" id="IPR012829">
    <property type="entry name" value="Phosphofructokinase_III"/>
</dbReference>
<keyword evidence="5 12" id="KW-0808">Transferase</keyword>
<keyword evidence="9 12" id="KW-0067">ATP-binding</keyword>
<dbReference type="GO" id="GO:0003872">
    <property type="term" value="F:6-phosphofructokinase activity"/>
    <property type="evidence" value="ECO:0007669"/>
    <property type="project" value="UniProtKB-UniRule"/>
</dbReference>
<evidence type="ECO:0000313" key="16">
    <source>
        <dbReference type="Proteomes" id="UP000220438"/>
    </source>
</evidence>
<dbReference type="GO" id="GO:0046872">
    <property type="term" value="F:metal ion binding"/>
    <property type="evidence" value="ECO:0007669"/>
    <property type="project" value="UniProtKB-KW"/>
</dbReference>
<keyword evidence="4 12" id="KW-0963">Cytoplasm</keyword>
<feature type="binding site" description="in other chain" evidence="12">
    <location>
        <begin position="178"/>
        <end position="180"/>
    </location>
    <ligand>
        <name>substrate</name>
        <note>ligand shared between dimeric partners</note>
    </ligand>
</feature>
<dbReference type="GO" id="GO:0016208">
    <property type="term" value="F:AMP binding"/>
    <property type="evidence" value="ECO:0007669"/>
    <property type="project" value="TreeGrafter"/>
</dbReference>
<dbReference type="GO" id="GO:0070095">
    <property type="term" value="F:fructose-6-phosphate binding"/>
    <property type="evidence" value="ECO:0007669"/>
    <property type="project" value="TreeGrafter"/>
</dbReference>
<sequence>MSLFFFLQNFFLTHFPFGNTLIVPDIPCSAAGKIKRKRGICEMKKRVGILTSGGDCPGLNATIRGVAKALYARMGDNVEIVGILNGYHGLINGEYREMCEDDFRGILTLGGTILGTKRTPFKLMRVVEDDKIDKVAAMKKTYKDAKLDCLLCLGGNGTHKTANLLSQEGLNIIGLPKTIDNDIYGTDVTFGFHTAVDIATEVIDRIHTTAGSHSRVMCIEIMGNKAGWLTLYSGIAGGADIILLPEQPYDIDRVCEAVERRAKRGSNFSIIAVAEGAMNVDEAKLKRKEWTAKRAEAGYTTATNRIAAAVQKKTGMETRVCIPGHMQRGGSPSAYDRVLATQFGSYAAKLVEIEQYGVTVALVNNHVISNRLEDIAGKTRNIPEGCELLTVAKRMGISLG</sequence>
<keyword evidence="11 12" id="KW-0324">Glycolysis</keyword>
<feature type="binding site" evidence="12">
    <location>
        <begin position="155"/>
        <end position="158"/>
    </location>
    <ligand>
        <name>ATP</name>
        <dbReference type="ChEBI" id="CHEBI:30616"/>
    </ligand>
</feature>
<evidence type="ECO:0000313" key="17">
    <source>
        <dbReference type="Proteomes" id="UP000261140"/>
    </source>
</evidence>
<dbReference type="Proteomes" id="UP000220438">
    <property type="component" value="Unassembled WGS sequence"/>
</dbReference>
<dbReference type="InterPro" id="IPR035966">
    <property type="entry name" value="PKF_sf"/>
</dbReference>
<dbReference type="SUPFAM" id="SSF53784">
    <property type="entry name" value="Phosphofructokinase"/>
    <property type="match status" value="1"/>
</dbReference>
<dbReference type="AlphaFoldDB" id="A0A2A7BAA8"/>
<keyword evidence="7 12" id="KW-0547">Nucleotide-binding</keyword>
<reference evidence="15 17" key="2">
    <citation type="submission" date="2018-08" db="EMBL/GenBank/DDBJ databases">
        <title>A genome reference for cultivated species of the human gut microbiota.</title>
        <authorList>
            <person name="Zou Y."/>
            <person name="Xue W."/>
            <person name="Luo G."/>
        </authorList>
    </citation>
    <scope>NUCLEOTIDE SEQUENCE [LARGE SCALE GENOMIC DNA]</scope>
    <source>
        <strain evidence="15 17">AF36-11AT</strain>
    </source>
</reference>
<evidence type="ECO:0000256" key="7">
    <source>
        <dbReference type="ARBA" id="ARBA00022741"/>
    </source>
</evidence>
<evidence type="ECO:0000256" key="10">
    <source>
        <dbReference type="ARBA" id="ARBA00022842"/>
    </source>
</evidence>
<comment type="similarity">
    <text evidence="12">Belongs to the phosphofructokinase type A (PFKA) family. Mixed-substrate PFK group III subfamily.</text>
</comment>
<feature type="active site" description="Proton acceptor" evidence="12">
    <location>
        <position position="180"/>
    </location>
</feature>
<feature type="binding site" evidence="12">
    <location>
        <position position="215"/>
    </location>
    <ligand>
        <name>substrate</name>
        <note>ligand shared between dimeric partners</note>
    </ligand>
</feature>
<comment type="function">
    <text evidence="12">Catalyzes the phosphorylation of D-fructose 6-phosphate to fructose 1,6-bisphosphate by ATP, the first committing step of glycolysis.</text>
</comment>
<protein>
    <recommendedName>
        <fullName evidence="12">ATP-dependent 6-phosphofructokinase</fullName>
        <shortName evidence="12">ATP-PFK</shortName>
        <shortName evidence="12">Phosphofructokinase</shortName>
        <ecNumber evidence="12">2.7.1.11</ecNumber>
    </recommendedName>
    <alternativeName>
        <fullName evidence="12">Phosphohexokinase</fullName>
    </alternativeName>
</protein>
<accession>A0A2A7BAA8</accession>
<feature type="binding site" evidence="12">
    <location>
        <begin position="118"/>
        <end position="119"/>
    </location>
    <ligand>
        <name>ATP</name>
        <dbReference type="ChEBI" id="CHEBI:30616"/>
    </ligand>
</feature>
<comment type="caution">
    <text evidence="14">The sequence shown here is derived from an EMBL/GenBank/DDBJ whole genome shotgun (WGS) entry which is preliminary data.</text>
</comment>
<dbReference type="GO" id="GO:0061621">
    <property type="term" value="P:canonical glycolysis"/>
    <property type="evidence" value="ECO:0007669"/>
    <property type="project" value="TreeGrafter"/>
</dbReference>
<evidence type="ECO:0000256" key="1">
    <source>
        <dbReference type="ARBA" id="ARBA00001946"/>
    </source>
</evidence>
<dbReference type="EC" id="2.7.1.11" evidence="12"/>
<dbReference type="GO" id="GO:0047334">
    <property type="term" value="F:diphosphate-fructose-6-phosphate 1-phosphotransferase activity"/>
    <property type="evidence" value="ECO:0007669"/>
    <property type="project" value="InterPro"/>
</dbReference>
<keyword evidence="10 12" id="KW-0460">Magnesium</keyword>
<dbReference type="GO" id="GO:0042802">
    <property type="term" value="F:identical protein binding"/>
    <property type="evidence" value="ECO:0007669"/>
    <property type="project" value="TreeGrafter"/>
</dbReference>
<evidence type="ECO:0000256" key="8">
    <source>
        <dbReference type="ARBA" id="ARBA00022777"/>
    </source>
</evidence>
<reference evidence="14 16" key="1">
    <citation type="journal article" date="2017" name="Front. Microbiol.">
        <title>New Insights into the Diversity of the Genus Faecalibacterium.</title>
        <authorList>
            <person name="Benevides L."/>
            <person name="Burman S."/>
            <person name="Martin R."/>
            <person name="Robert V."/>
            <person name="Thomas M."/>
            <person name="Miquel S."/>
            <person name="Chain F."/>
            <person name="Sokol H."/>
            <person name="Bermudez-Humaran L.G."/>
            <person name="Morrison M."/>
            <person name="Langella P."/>
            <person name="Azevedo V.A."/>
            <person name="Chatel J.M."/>
            <person name="Soares S."/>
        </authorList>
    </citation>
    <scope>NUCLEOTIDE SEQUENCE [LARGE SCALE GENOMIC DNA]</scope>
    <source>
        <strain evidence="14 16">AHMP21</strain>
    </source>
</reference>
<organism evidence="14 16">
    <name type="scientific">Faecalibacterium prausnitzii</name>
    <dbReference type="NCBI Taxonomy" id="853"/>
    <lineage>
        <taxon>Bacteria</taxon>
        <taxon>Bacillati</taxon>
        <taxon>Bacillota</taxon>
        <taxon>Clostridia</taxon>
        <taxon>Eubacteriales</taxon>
        <taxon>Oscillospiraceae</taxon>
        <taxon>Faecalibacterium</taxon>
    </lineage>
</organism>
<keyword evidence="8 12" id="KW-0418">Kinase</keyword>
<dbReference type="PROSITE" id="PS00433">
    <property type="entry name" value="PHOSPHOFRUCTOKINASE"/>
    <property type="match status" value="1"/>
</dbReference>
<feature type="binding site" description="in other chain" evidence="12">
    <location>
        <begin position="325"/>
        <end position="328"/>
    </location>
    <ligand>
        <name>substrate</name>
        <note>ligand shared between dimeric partners</note>
    </ligand>
</feature>
<comment type="subcellular location">
    <subcellularLocation>
        <location evidence="2 12">Cytoplasm</location>
    </subcellularLocation>
</comment>